<dbReference type="InterPro" id="IPR036388">
    <property type="entry name" value="WH-like_DNA-bd_sf"/>
</dbReference>
<evidence type="ECO:0000313" key="4">
    <source>
        <dbReference type="Proteomes" id="UP000198972"/>
    </source>
</evidence>
<evidence type="ECO:0000259" key="2">
    <source>
        <dbReference type="SMART" id="SM00418"/>
    </source>
</evidence>
<dbReference type="CDD" id="cd00090">
    <property type="entry name" value="HTH_ARSR"/>
    <property type="match status" value="1"/>
</dbReference>
<dbReference type="Proteomes" id="UP000198972">
    <property type="component" value="Unassembled WGS sequence"/>
</dbReference>
<name>A0A1G7IM42_9BACL</name>
<dbReference type="Pfam" id="PF01022">
    <property type="entry name" value="HTH_5"/>
    <property type="match status" value="1"/>
</dbReference>
<feature type="domain" description="HTH arsR-type" evidence="2">
    <location>
        <begin position="35"/>
        <end position="113"/>
    </location>
</feature>
<dbReference type="Gene3D" id="1.10.10.10">
    <property type="entry name" value="Winged helix-like DNA-binding domain superfamily/Winged helix DNA-binding domain"/>
    <property type="match status" value="1"/>
</dbReference>
<keyword evidence="1" id="KW-0238">DNA-binding</keyword>
<dbReference type="GO" id="GO:0003700">
    <property type="term" value="F:DNA-binding transcription factor activity"/>
    <property type="evidence" value="ECO:0007669"/>
    <property type="project" value="InterPro"/>
</dbReference>
<sequence>MPQVFCYIYYYNNCCNKTEVFIIKILQLTMDEAVEISKVISNEHRMNILKILSTGPHNVNELSEKLGLPFSTTAVNVKKLEDVNLIITELVPGRGTQKVNSKNYDRIIIDLFTEDVEKDKNVITIDMPIGEYVDCQAEPSCGLVSESDYIGIQDDPRSFYEPGRREAQLLYFRVGYVEYRYPNRIPYGNIASEIQFSAEICSEAPYHKLDWPSDITVWVNDIEIGIWTSPGDFGGERGFNTPDWWLTYFTQYGLLKHWKINSNGSFIDGVKISEVTVNDLNINEKPFISLRIGVKRDAVNAGGLNLFGPNFGNYRQGIIMNVHY</sequence>
<dbReference type="InterPro" id="IPR011991">
    <property type="entry name" value="ArsR-like_HTH"/>
</dbReference>
<proteinExistence type="predicted"/>
<dbReference type="SMART" id="SM00418">
    <property type="entry name" value="HTH_ARSR"/>
    <property type="match status" value="1"/>
</dbReference>
<gene>
    <name evidence="3" type="ORF">SAMN04488542_10655</name>
</gene>
<dbReference type="GO" id="GO:0003677">
    <property type="term" value="F:DNA binding"/>
    <property type="evidence" value="ECO:0007669"/>
    <property type="project" value="UniProtKB-KW"/>
</dbReference>
<dbReference type="InterPro" id="IPR001845">
    <property type="entry name" value="HTH_ArsR_DNA-bd_dom"/>
</dbReference>
<dbReference type="EMBL" id="FNBG01000006">
    <property type="protein sequence ID" value="SDF13638.1"/>
    <property type="molecule type" value="Genomic_DNA"/>
</dbReference>
<evidence type="ECO:0000313" key="3">
    <source>
        <dbReference type="EMBL" id="SDF13638.1"/>
    </source>
</evidence>
<organism evidence="3 4">
    <name type="scientific">Fontibacillus panacisegetis</name>
    <dbReference type="NCBI Taxonomy" id="670482"/>
    <lineage>
        <taxon>Bacteria</taxon>
        <taxon>Bacillati</taxon>
        <taxon>Bacillota</taxon>
        <taxon>Bacilli</taxon>
        <taxon>Bacillales</taxon>
        <taxon>Paenibacillaceae</taxon>
        <taxon>Fontibacillus</taxon>
    </lineage>
</organism>
<evidence type="ECO:0000256" key="1">
    <source>
        <dbReference type="ARBA" id="ARBA00023125"/>
    </source>
</evidence>
<dbReference type="AlphaFoldDB" id="A0A1G7IM42"/>
<dbReference type="STRING" id="670482.SAMN04488542_10655"/>
<dbReference type="InterPro" id="IPR036390">
    <property type="entry name" value="WH_DNA-bd_sf"/>
</dbReference>
<protein>
    <submittedName>
        <fullName evidence="3">Predicted transcriptional regulator</fullName>
    </submittedName>
</protein>
<reference evidence="3 4" key="1">
    <citation type="submission" date="2016-10" db="EMBL/GenBank/DDBJ databases">
        <authorList>
            <person name="de Groot N.N."/>
        </authorList>
    </citation>
    <scope>NUCLEOTIDE SEQUENCE [LARGE SCALE GENOMIC DNA]</scope>
    <source>
        <strain evidence="3 4">DSM 28129</strain>
    </source>
</reference>
<accession>A0A1G7IM42</accession>
<dbReference type="SUPFAM" id="SSF46785">
    <property type="entry name" value="Winged helix' DNA-binding domain"/>
    <property type="match status" value="1"/>
</dbReference>
<keyword evidence="4" id="KW-1185">Reference proteome</keyword>